<dbReference type="Pfam" id="PF00005">
    <property type="entry name" value="ABC_tran"/>
    <property type="match status" value="1"/>
</dbReference>
<evidence type="ECO:0000256" key="3">
    <source>
        <dbReference type="ARBA" id="ARBA00022840"/>
    </source>
</evidence>
<sequence>MDIVLETDQLGKRYGRAWALRDCSLRLPVGRVAALVGPNGAGKSTLLHLAVGLLRPDAGAVRVFGRTPYNDIAVLSEVGFVAQDTPLYRDFTADEMFTMGAKLNRRFDTALAHRRLAQIGIPRDKPVGKLSGGQRAQVALALAMAKRPQLLLLDEPVASIDPLARREFLQALMGVVAETGTTVLLSSHILADLERTCDYLVVLHASQVKLVGDVSALLAEHRQLVGSRDGGPLPAGVAQVVRAEHTDRQSTLLVRTNAPLRDPAWKAYDVTLEDLILAYLGDGDSRPRAGWEVPA</sequence>
<organism evidence="5 6">
    <name type="scientific">Micromonospora craterilacus</name>
    <dbReference type="NCBI Taxonomy" id="1655439"/>
    <lineage>
        <taxon>Bacteria</taxon>
        <taxon>Bacillati</taxon>
        <taxon>Actinomycetota</taxon>
        <taxon>Actinomycetes</taxon>
        <taxon>Micromonosporales</taxon>
        <taxon>Micromonosporaceae</taxon>
        <taxon>Micromonospora</taxon>
    </lineage>
</organism>
<gene>
    <name evidence="5" type="ORF">C1I95_05035</name>
</gene>
<dbReference type="SMART" id="SM00382">
    <property type="entry name" value="AAA"/>
    <property type="match status" value="1"/>
</dbReference>
<dbReference type="Proteomes" id="UP000248924">
    <property type="component" value="Unassembled WGS sequence"/>
</dbReference>
<keyword evidence="2" id="KW-0547">Nucleotide-binding</keyword>
<name>A0A2W2G6Y4_9ACTN</name>
<dbReference type="InterPro" id="IPR027417">
    <property type="entry name" value="P-loop_NTPase"/>
</dbReference>
<reference evidence="5 6" key="1">
    <citation type="submission" date="2018-01" db="EMBL/GenBank/DDBJ databases">
        <title>Draft genome sequence of Jishengella sp. NA12.</title>
        <authorList>
            <person name="Sahin N."/>
            <person name="Ay H."/>
            <person name="Saygin H."/>
        </authorList>
    </citation>
    <scope>NUCLEOTIDE SEQUENCE [LARGE SCALE GENOMIC DNA]</scope>
    <source>
        <strain evidence="5 6">NA12</strain>
    </source>
</reference>
<proteinExistence type="predicted"/>
<dbReference type="OrthoDB" id="9804819at2"/>
<dbReference type="RefSeq" id="WP_111212585.1">
    <property type="nucleotide sequence ID" value="NZ_POTY01000017.1"/>
</dbReference>
<evidence type="ECO:0000256" key="2">
    <source>
        <dbReference type="ARBA" id="ARBA00022741"/>
    </source>
</evidence>
<evidence type="ECO:0000313" key="6">
    <source>
        <dbReference type="Proteomes" id="UP000248924"/>
    </source>
</evidence>
<keyword evidence="6" id="KW-1185">Reference proteome</keyword>
<dbReference type="SUPFAM" id="SSF52540">
    <property type="entry name" value="P-loop containing nucleoside triphosphate hydrolases"/>
    <property type="match status" value="1"/>
</dbReference>
<dbReference type="InterPro" id="IPR003593">
    <property type="entry name" value="AAA+_ATPase"/>
</dbReference>
<dbReference type="PROSITE" id="PS50893">
    <property type="entry name" value="ABC_TRANSPORTER_2"/>
    <property type="match status" value="1"/>
</dbReference>
<dbReference type="GO" id="GO:0016887">
    <property type="term" value="F:ATP hydrolysis activity"/>
    <property type="evidence" value="ECO:0007669"/>
    <property type="project" value="InterPro"/>
</dbReference>
<feature type="domain" description="ABC transporter" evidence="4">
    <location>
        <begin position="5"/>
        <end position="230"/>
    </location>
</feature>
<protein>
    <submittedName>
        <fullName evidence="5">ABC transporter ATP-binding protein</fullName>
    </submittedName>
</protein>
<keyword evidence="3 5" id="KW-0067">ATP-binding</keyword>
<evidence type="ECO:0000313" key="5">
    <source>
        <dbReference type="EMBL" id="PZG22624.1"/>
    </source>
</evidence>
<dbReference type="InterPro" id="IPR003439">
    <property type="entry name" value="ABC_transporter-like_ATP-bd"/>
</dbReference>
<accession>A0A2W2G6Y4</accession>
<dbReference type="PANTHER" id="PTHR42939">
    <property type="entry name" value="ABC TRANSPORTER ATP-BINDING PROTEIN ALBC-RELATED"/>
    <property type="match status" value="1"/>
</dbReference>
<dbReference type="PANTHER" id="PTHR42939:SF1">
    <property type="entry name" value="ABC TRANSPORTER ATP-BINDING PROTEIN ALBC-RELATED"/>
    <property type="match status" value="1"/>
</dbReference>
<dbReference type="InterPro" id="IPR051782">
    <property type="entry name" value="ABC_Transporter_VariousFunc"/>
</dbReference>
<dbReference type="EMBL" id="POTY01000017">
    <property type="protein sequence ID" value="PZG22624.1"/>
    <property type="molecule type" value="Genomic_DNA"/>
</dbReference>
<keyword evidence="1" id="KW-0813">Transport</keyword>
<dbReference type="CDD" id="cd03230">
    <property type="entry name" value="ABC_DR_subfamily_A"/>
    <property type="match status" value="1"/>
</dbReference>
<evidence type="ECO:0000259" key="4">
    <source>
        <dbReference type="PROSITE" id="PS50893"/>
    </source>
</evidence>
<dbReference type="Gene3D" id="3.40.50.300">
    <property type="entry name" value="P-loop containing nucleotide triphosphate hydrolases"/>
    <property type="match status" value="1"/>
</dbReference>
<dbReference type="GO" id="GO:0005524">
    <property type="term" value="F:ATP binding"/>
    <property type="evidence" value="ECO:0007669"/>
    <property type="project" value="UniProtKB-KW"/>
</dbReference>
<dbReference type="AlphaFoldDB" id="A0A2W2G6Y4"/>
<comment type="caution">
    <text evidence="5">The sequence shown here is derived from an EMBL/GenBank/DDBJ whole genome shotgun (WGS) entry which is preliminary data.</text>
</comment>
<evidence type="ECO:0000256" key="1">
    <source>
        <dbReference type="ARBA" id="ARBA00022448"/>
    </source>
</evidence>